<gene>
    <name evidence="2" type="ORF">FNK824_LOCUS21965</name>
</gene>
<organism evidence="2 3">
    <name type="scientific">Rotaria sordida</name>
    <dbReference type="NCBI Taxonomy" id="392033"/>
    <lineage>
        <taxon>Eukaryota</taxon>
        <taxon>Metazoa</taxon>
        <taxon>Spiralia</taxon>
        <taxon>Gnathifera</taxon>
        <taxon>Rotifera</taxon>
        <taxon>Eurotatoria</taxon>
        <taxon>Bdelloidea</taxon>
        <taxon>Philodinida</taxon>
        <taxon>Philodinidae</taxon>
        <taxon>Rotaria</taxon>
    </lineage>
</organism>
<name>A0A819JBR1_9BILA</name>
<evidence type="ECO:0000313" key="3">
    <source>
        <dbReference type="Proteomes" id="UP000663874"/>
    </source>
</evidence>
<reference evidence="2" key="1">
    <citation type="submission" date="2021-02" db="EMBL/GenBank/DDBJ databases">
        <authorList>
            <person name="Nowell W R."/>
        </authorList>
    </citation>
    <scope>NUCLEOTIDE SEQUENCE</scope>
</reference>
<protein>
    <submittedName>
        <fullName evidence="2">Uncharacterized protein</fullName>
    </submittedName>
</protein>
<evidence type="ECO:0000313" key="2">
    <source>
        <dbReference type="EMBL" id="CAF3927675.1"/>
    </source>
</evidence>
<sequence>MQFDDFYKTLGAFGRYQKIKYFLICLTYMFPPIMVYTWSFTAATPSFRCRTPMDDISEVSITDKILQNYKPSESQCDQYQKQISLSECQRCFQLTNETYYKDTHMKPCTNFIFDRTYYQSTLVEEV</sequence>
<proteinExistence type="predicted"/>
<accession>A0A819JBR1</accession>
<comment type="caution">
    <text evidence="2">The sequence shown here is derived from an EMBL/GenBank/DDBJ whole genome shotgun (WGS) entry which is preliminary data.</text>
</comment>
<evidence type="ECO:0000256" key="1">
    <source>
        <dbReference type="SAM" id="Phobius"/>
    </source>
</evidence>
<dbReference type="Proteomes" id="UP000663874">
    <property type="component" value="Unassembled WGS sequence"/>
</dbReference>
<dbReference type="EMBL" id="CAJOBE010004350">
    <property type="protein sequence ID" value="CAF3927675.1"/>
    <property type="molecule type" value="Genomic_DNA"/>
</dbReference>
<feature type="transmembrane region" description="Helical" evidence="1">
    <location>
        <begin position="21"/>
        <end position="40"/>
    </location>
</feature>
<dbReference type="AlphaFoldDB" id="A0A819JBR1"/>
<keyword evidence="1" id="KW-0812">Transmembrane</keyword>
<keyword evidence="1" id="KW-0472">Membrane</keyword>
<keyword evidence="1" id="KW-1133">Transmembrane helix</keyword>